<dbReference type="GO" id="GO:0015179">
    <property type="term" value="F:L-amino acid transmembrane transporter activity"/>
    <property type="evidence" value="ECO:0007669"/>
    <property type="project" value="TreeGrafter"/>
</dbReference>
<dbReference type="PIRSF" id="PIRSF006060">
    <property type="entry name" value="AA_transporter"/>
    <property type="match status" value="1"/>
</dbReference>
<feature type="transmembrane region" description="Helical" evidence="5">
    <location>
        <begin position="293"/>
        <end position="317"/>
    </location>
</feature>
<comment type="caution">
    <text evidence="6">The sequence shown here is derived from an EMBL/GenBank/DDBJ whole genome shotgun (WGS) entry which is preliminary data.</text>
</comment>
<evidence type="ECO:0000256" key="2">
    <source>
        <dbReference type="ARBA" id="ARBA00022692"/>
    </source>
</evidence>
<feature type="transmembrane region" description="Helical" evidence="5">
    <location>
        <begin position="411"/>
        <end position="433"/>
    </location>
</feature>
<keyword evidence="2 5" id="KW-0812">Transmembrane</keyword>
<dbReference type="Pfam" id="PF13520">
    <property type="entry name" value="AA_permease_2"/>
    <property type="match status" value="1"/>
</dbReference>
<gene>
    <name evidence="6" type="ORF">GCM10011514_10910</name>
</gene>
<feature type="transmembrane region" description="Helical" evidence="5">
    <location>
        <begin position="378"/>
        <end position="399"/>
    </location>
</feature>
<evidence type="ECO:0000256" key="4">
    <source>
        <dbReference type="ARBA" id="ARBA00023136"/>
    </source>
</evidence>
<organism evidence="6 7">
    <name type="scientific">Emticicia aquatilis</name>
    <dbReference type="NCBI Taxonomy" id="1537369"/>
    <lineage>
        <taxon>Bacteria</taxon>
        <taxon>Pseudomonadati</taxon>
        <taxon>Bacteroidota</taxon>
        <taxon>Cytophagia</taxon>
        <taxon>Cytophagales</taxon>
        <taxon>Leadbetterellaceae</taxon>
        <taxon>Emticicia</taxon>
    </lineage>
</organism>
<dbReference type="Gene3D" id="1.20.1740.10">
    <property type="entry name" value="Amino acid/polyamine transporter I"/>
    <property type="match status" value="1"/>
</dbReference>
<evidence type="ECO:0000313" key="6">
    <source>
        <dbReference type="EMBL" id="GGD48638.1"/>
    </source>
</evidence>
<reference evidence="6" key="1">
    <citation type="journal article" date="2014" name="Int. J. Syst. Evol. Microbiol.">
        <title>Complete genome sequence of Corynebacterium casei LMG S-19264T (=DSM 44701T), isolated from a smear-ripened cheese.</title>
        <authorList>
            <consortium name="US DOE Joint Genome Institute (JGI-PGF)"/>
            <person name="Walter F."/>
            <person name="Albersmeier A."/>
            <person name="Kalinowski J."/>
            <person name="Ruckert C."/>
        </authorList>
    </citation>
    <scope>NUCLEOTIDE SEQUENCE</scope>
    <source>
        <strain evidence="6">CGMCC 1.15958</strain>
    </source>
</reference>
<feature type="transmembrane region" description="Helical" evidence="5">
    <location>
        <begin position="85"/>
        <end position="111"/>
    </location>
</feature>
<comment type="subcellular location">
    <subcellularLocation>
        <location evidence="1">Membrane</location>
        <topology evidence="1">Multi-pass membrane protein</topology>
    </subcellularLocation>
</comment>
<feature type="transmembrane region" description="Helical" evidence="5">
    <location>
        <begin position="123"/>
        <end position="156"/>
    </location>
</feature>
<evidence type="ECO:0000256" key="1">
    <source>
        <dbReference type="ARBA" id="ARBA00004141"/>
    </source>
</evidence>
<feature type="transmembrane region" description="Helical" evidence="5">
    <location>
        <begin position="247"/>
        <end position="273"/>
    </location>
</feature>
<dbReference type="InterPro" id="IPR050598">
    <property type="entry name" value="AminoAcid_Transporter"/>
</dbReference>
<dbReference type="EMBL" id="BMKK01000002">
    <property type="protein sequence ID" value="GGD48638.1"/>
    <property type="molecule type" value="Genomic_DNA"/>
</dbReference>
<feature type="transmembrane region" description="Helical" evidence="5">
    <location>
        <begin position="168"/>
        <end position="189"/>
    </location>
</feature>
<name>A0A916YK03_9BACT</name>
<keyword evidence="4 5" id="KW-0472">Membrane</keyword>
<keyword evidence="3 5" id="KW-1133">Transmembrane helix</keyword>
<sequence length="460" mass="50602">MSKLTPKIRLQAATILVVSVIVGSGVFKKIAPMSAELGSPILVILCWVLAGIISLAGALSTAEMASMYPDSGGEYAYFQKIYGRFFAFLYGWGNFTVMKTASIAALAYIFAQSFNSLVPLADFNLSFIVLGVNILDNFSIKILASSLVILLSLLNYRGITVAESLSSVLTYLMFGAVLLLITFGLSSSHGSFENLTQKSSHFNNGSLEGWGLAKAMMLASLGAFWGYEGWNHIGYIGEEVKNPQRNLPFALGFGTGIVILIYVLLNIVFVYILPIDYFIQLNETPNKIAAIEVANQILGKIGVLFVGCLILVTTLNATNSSIMMSARIFYAMSRDGLFFKEASSIHPKFQTPDFSLFIQAIWSILLIWSGSFDQLTDMLVFASFIYYGSTALGVIILRIKSPNIERKYKVVGYPFVPAFFVVFCISLLIITIYNQPNEALMGLGLIATGIPFYIFWRKKE</sequence>
<dbReference type="RefSeq" id="WP_188765029.1">
    <property type="nucleotide sequence ID" value="NZ_BMKK01000002.1"/>
</dbReference>
<feature type="transmembrane region" description="Helical" evidence="5">
    <location>
        <begin position="12"/>
        <end position="31"/>
    </location>
</feature>
<dbReference type="PANTHER" id="PTHR11785:SF512">
    <property type="entry name" value="SOBREMESA, ISOFORM B"/>
    <property type="match status" value="1"/>
</dbReference>
<evidence type="ECO:0000256" key="3">
    <source>
        <dbReference type="ARBA" id="ARBA00022989"/>
    </source>
</evidence>
<evidence type="ECO:0000256" key="5">
    <source>
        <dbReference type="SAM" id="Phobius"/>
    </source>
</evidence>
<proteinExistence type="predicted"/>
<reference evidence="6" key="2">
    <citation type="submission" date="2020-09" db="EMBL/GenBank/DDBJ databases">
        <authorList>
            <person name="Sun Q."/>
            <person name="Zhou Y."/>
        </authorList>
    </citation>
    <scope>NUCLEOTIDE SEQUENCE</scope>
    <source>
        <strain evidence="6">CGMCC 1.15958</strain>
    </source>
</reference>
<feature type="transmembrane region" description="Helical" evidence="5">
    <location>
        <begin position="439"/>
        <end position="456"/>
    </location>
</feature>
<keyword evidence="7" id="KW-1185">Reference proteome</keyword>
<dbReference type="GO" id="GO:0016020">
    <property type="term" value="C:membrane"/>
    <property type="evidence" value="ECO:0007669"/>
    <property type="project" value="UniProtKB-SubCell"/>
</dbReference>
<dbReference type="Proteomes" id="UP000609064">
    <property type="component" value="Unassembled WGS sequence"/>
</dbReference>
<evidence type="ECO:0000313" key="7">
    <source>
        <dbReference type="Proteomes" id="UP000609064"/>
    </source>
</evidence>
<protein>
    <submittedName>
        <fullName evidence="6">Amino acid transporter</fullName>
    </submittedName>
</protein>
<dbReference type="AlphaFoldDB" id="A0A916YK03"/>
<accession>A0A916YK03</accession>
<dbReference type="PANTHER" id="PTHR11785">
    <property type="entry name" value="AMINO ACID TRANSPORTER"/>
    <property type="match status" value="1"/>
</dbReference>
<dbReference type="InterPro" id="IPR002293">
    <property type="entry name" value="AA/rel_permease1"/>
</dbReference>
<feature type="transmembrane region" description="Helical" evidence="5">
    <location>
        <begin position="37"/>
        <end position="59"/>
    </location>
</feature>